<evidence type="ECO:0000313" key="4">
    <source>
        <dbReference type="Proteomes" id="UP000275078"/>
    </source>
</evidence>
<feature type="region of interest" description="Disordered" evidence="1">
    <location>
        <begin position="24"/>
        <end position="86"/>
    </location>
</feature>
<feature type="signal peptide" evidence="2">
    <location>
        <begin position="1"/>
        <end position="25"/>
    </location>
</feature>
<gene>
    <name evidence="3" type="ORF">BJ508DRAFT_322847</name>
</gene>
<evidence type="ECO:0000256" key="1">
    <source>
        <dbReference type="SAM" id="MobiDB-lite"/>
    </source>
</evidence>
<keyword evidence="2" id="KW-0732">Signal</keyword>
<keyword evidence="4" id="KW-1185">Reference proteome</keyword>
<evidence type="ECO:0000256" key="2">
    <source>
        <dbReference type="SAM" id="SignalP"/>
    </source>
</evidence>
<dbReference type="Proteomes" id="UP000275078">
    <property type="component" value="Unassembled WGS sequence"/>
</dbReference>
<organism evidence="3 4">
    <name type="scientific">Ascobolus immersus RN42</name>
    <dbReference type="NCBI Taxonomy" id="1160509"/>
    <lineage>
        <taxon>Eukaryota</taxon>
        <taxon>Fungi</taxon>
        <taxon>Dikarya</taxon>
        <taxon>Ascomycota</taxon>
        <taxon>Pezizomycotina</taxon>
        <taxon>Pezizomycetes</taxon>
        <taxon>Pezizales</taxon>
        <taxon>Ascobolaceae</taxon>
        <taxon>Ascobolus</taxon>
    </lineage>
</organism>
<feature type="chain" id="PRO_5017936355" evidence="2">
    <location>
        <begin position="26"/>
        <end position="475"/>
    </location>
</feature>
<name>A0A3N4IL32_ASCIM</name>
<proteinExistence type="predicted"/>
<feature type="compositionally biased region" description="Basic and acidic residues" evidence="1">
    <location>
        <begin position="118"/>
        <end position="129"/>
    </location>
</feature>
<protein>
    <submittedName>
        <fullName evidence="3">Uncharacterized protein</fullName>
    </submittedName>
</protein>
<sequence length="475" mass="53799">MTVYEFFALIFNALAYLCCLTGTGGSPPRARRPPPTDLESQQPREHRSQSVSNSSGGISKAKRATVRNGKKPERSIAEGISTVNLNTTTDSPEAIQLLDARLRELKLAQTAAQPDVKSASKTDLGRAEKSVPAQSRIVQHPNENAQKEEMEDAGEIAPHEGGLVEELDGTGGHQPNDNWEDDGYDLLREEVSKSCDSDWTEEVLYDPIALLFSPSNDAARNLYDFIAKDKEIDPAYMSLRLRNCLEACKKSYPGDIGALEPLRETGGMLPHDQHIVCLLMVGYQAATSVIDMLYRQEIAEPFRDLIEDWVVFLLDEMHPFVLRQLVSDYPPEFGARGVERLHDMLAVELFFRAGCYEVSMNDLYERWARGMLRPNQIRLVRLVLTISLGRVRSLMERGESVVDLEREVGYFIPLMDFVTSRKFRSERLEMAIVKYLDEDGLDLDVARGVEAASHAVREKMWWRQDMRERIPEVFE</sequence>
<dbReference type="EMBL" id="ML119654">
    <property type="protein sequence ID" value="RPA85408.1"/>
    <property type="molecule type" value="Genomic_DNA"/>
</dbReference>
<reference evidence="3 4" key="1">
    <citation type="journal article" date="2018" name="Nat. Ecol. Evol.">
        <title>Pezizomycetes genomes reveal the molecular basis of ectomycorrhizal truffle lifestyle.</title>
        <authorList>
            <person name="Murat C."/>
            <person name="Payen T."/>
            <person name="Noel B."/>
            <person name="Kuo A."/>
            <person name="Morin E."/>
            <person name="Chen J."/>
            <person name="Kohler A."/>
            <person name="Krizsan K."/>
            <person name="Balestrini R."/>
            <person name="Da Silva C."/>
            <person name="Montanini B."/>
            <person name="Hainaut M."/>
            <person name="Levati E."/>
            <person name="Barry K.W."/>
            <person name="Belfiori B."/>
            <person name="Cichocki N."/>
            <person name="Clum A."/>
            <person name="Dockter R.B."/>
            <person name="Fauchery L."/>
            <person name="Guy J."/>
            <person name="Iotti M."/>
            <person name="Le Tacon F."/>
            <person name="Lindquist E.A."/>
            <person name="Lipzen A."/>
            <person name="Malagnac F."/>
            <person name="Mello A."/>
            <person name="Molinier V."/>
            <person name="Miyauchi S."/>
            <person name="Poulain J."/>
            <person name="Riccioni C."/>
            <person name="Rubini A."/>
            <person name="Sitrit Y."/>
            <person name="Splivallo R."/>
            <person name="Traeger S."/>
            <person name="Wang M."/>
            <person name="Zifcakova L."/>
            <person name="Wipf D."/>
            <person name="Zambonelli A."/>
            <person name="Paolocci F."/>
            <person name="Nowrousian M."/>
            <person name="Ottonello S."/>
            <person name="Baldrian P."/>
            <person name="Spatafora J.W."/>
            <person name="Henrissat B."/>
            <person name="Nagy L.G."/>
            <person name="Aury J.M."/>
            <person name="Wincker P."/>
            <person name="Grigoriev I.V."/>
            <person name="Bonfante P."/>
            <person name="Martin F.M."/>
        </authorList>
    </citation>
    <scope>NUCLEOTIDE SEQUENCE [LARGE SCALE GENOMIC DNA]</scope>
    <source>
        <strain evidence="3 4">RN42</strain>
    </source>
</reference>
<feature type="region of interest" description="Disordered" evidence="1">
    <location>
        <begin position="110"/>
        <end position="145"/>
    </location>
</feature>
<feature type="compositionally biased region" description="Low complexity" evidence="1">
    <location>
        <begin position="49"/>
        <end position="59"/>
    </location>
</feature>
<feature type="compositionally biased region" description="Polar residues" evidence="1">
    <location>
        <begin position="132"/>
        <end position="144"/>
    </location>
</feature>
<evidence type="ECO:0000313" key="3">
    <source>
        <dbReference type="EMBL" id="RPA85408.1"/>
    </source>
</evidence>
<dbReference type="AlphaFoldDB" id="A0A3N4IL32"/>
<accession>A0A3N4IL32</accession>
<feature type="compositionally biased region" description="Basic residues" evidence="1">
    <location>
        <begin position="60"/>
        <end position="69"/>
    </location>
</feature>